<proteinExistence type="evidence at transcript level"/>
<evidence type="ECO:0000313" key="1">
    <source>
        <dbReference type="EMBL" id="CAB57245.1"/>
    </source>
</evidence>
<dbReference type="AlphaFoldDB" id="Q9U5Q8"/>
<feature type="non-terminal residue" evidence="1">
    <location>
        <position position="1"/>
    </location>
</feature>
<protein>
    <submittedName>
        <fullName evidence="1">Uncharacterized protein</fullName>
    </submittedName>
</protein>
<organism evidence="1">
    <name type="scientific">Entodinium caudatum</name>
    <name type="common">Ciliate</name>
    <dbReference type="NCBI Taxonomy" id="47911"/>
    <lineage>
        <taxon>Eukaryota</taxon>
        <taxon>Sar</taxon>
        <taxon>Alveolata</taxon>
        <taxon>Ciliophora</taxon>
        <taxon>Intramacronucleata</taxon>
        <taxon>Litostomatea</taxon>
        <taxon>Trichostomatia</taxon>
        <taxon>Entodiniomorphida</taxon>
        <taxon>Ophryoscolecidae</taxon>
        <taxon>Entodinium</taxon>
    </lineage>
</organism>
<reference evidence="1" key="1">
    <citation type="submission" date="1999-09" db="EMBL/GenBank/DDBJ databases">
        <title>cDNA isolated from an Entodinium caudatum phage expression cDNA library.</title>
        <authorList>
            <person name="Eschenlauer S.C."/>
            <person name="McEwan N.R."/>
            <person name="Wallace R.J."/>
            <person name="Newbold C.J."/>
        </authorList>
    </citation>
    <scope>NUCLEOTIDE SEQUENCE</scope>
</reference>
<sequence>IGNNEATAPIFKQICIEIYKALELKLRQHNNDENPIVIKKKNLIPIGLIFCTCNNIEKIKLFFDLFKNDKDEFCKSEELNDFLLSDFLTASYCLISARNKIGKNNENVQEMKKEDLVKLINCAELKDNENLVQIFNDNFFKDKESFNWTEFKEKFEDSENGFGWIFSSKGIRRKLEENNV</sequence>
<accession>Q9U5Q8</accession>
<dbReference type="EMBL" id="AJ270218">
    <property type="protein sequence ID" value="CAB57245.1"/>
    <property type="molecule type" value="mRNA"/>
</dbReference>
<name>Q9U5Q8_ENTCU</name>